<proteinExistence type="predicted"/>
<reference evidence="1 2" key="2">
    <citation type="journal article" date="2022" name="Mol. Ecol. Resour.">
        <title>The genomes of chicory, endive, great burdock and yacon provide insights into Asteraceae paleo-polyploidization history and plant inulin production.</title>
        <authorList>
            <person name="Fan W."/>
            <person name="Wang S."/>
            <person name="Wang H."/>
            <person name="Wang A."/>
            <person name="Jiang F."/>
            <person name="Liu H."/>
            <person name="Zhao H."/>
            <person name="Xu D."/>
            <person name="Zhang Y."/>
        </authorList>
    </citation>
    <scope>NUCLEOTIDE SEQUENCE [LARGE SCALE GENOMIC DNA]</scope>
    <source>
        <strain evidence="2">cv. Yunnan</strain>
        <tissue evidence="1">Leaves</tissue>
    </source>
</reference>
<reference evidence="2" key="1">
    <citation type="journal article" date="2022" name="Mol. Ecol. Resour.">
        <title>The genomes of chicory, endive, great burdock and yacon provide insights into Asteraceae palaeo-polyploidization history and plant inulin production.</title>
        <authorList>
            <person name="Fan W."/>
            <person name="Wang S."/>
            <person name="Wang H."/>
            <person name="Wang A."/>
            <person name="Jiang F."/>
            <person name="Liu H."/>
            <person name="Zhao H."/>
            <person name="Xu D."/>
            <person name="Zhang Y."/>
        </authorList>
    </citation>
    <scope>NUCLEOTIDE SEQUENCE [LARGE SCALE GENOMIC DNA]</scope>
    <source>
        <strain evidence="2">cv. Yunnan</strain>
    </source>
</reference>
<organism evidence="1 2">
    <name type="scientific">Smallanthus sonchifolius</name>
    <dbReference type="NCBI Taxonomy" id="185202"/>
    <lineage>
        <taxon>Eukaryota</taxon>
        <taxon>Viridiplantae</taxon>
        <taxon>Streptophyta</taxon>
        <taxon>Embryophyta</taxon>
        <taxon>Tracheophyta</taxon>
        <taxon>Spermatophyta</taxon>
        <taxon>Magnoliopsida</taxon>
        <taxon>eudicotyledons</taxon>
        <taxon>Gunneridae</taxon>
        <taxon>Pentapetalae</taxon>
        <taxon>asterids</taxon>
        <taxon>campanulids</taxon>
        <taxon>Asterales</taxon>
        <taxon>Asteraceae</taxon>
        <taxon>Asteroideae</taxon>
        <taxon>Heliantheae alliance</taxon>
        <taxon>Millerieae</taxon>
        <taxon>Smallanthus</taxon>
    </lineage>
</organism>
<dbReference type="EMBL" id="CM042043">
    <property type="protein sequence ID" value="KAI3693499.1"/>
    <property type="molecule type" value="Genomic_DNA"/>
</dbReference>
<name>A0ACB8Z754_9ASTR</name>
<gene>
    <name evidence="1" type="ORF">L1987_76442</name>
</gene>
<sequence length="230" mass="26329">MDTLSSDLFYDILTRLDGATLVSAACACAAFSAISKEKDYGKMFALQYLSWRDYPEEWTEAEYYGDYDELENVSPSDFVSIVDIKYKEKTICSKVIWGIPTANVYNGWFSDCPFRIDLFSHPARDDDHAVKCIITMKFHIVDSTTLNLSEVFMQLGNMEGGHVNGRNSLVVLKEALSCDRSNDYGLVLESCRLYSKVQDQIKEEKIRHENKLERLEKSITLYLDALFIES</sequence>
<dbReference type="Proteomes" id="UP001056120">
    <property type="component" value="Linkage Group LG26"/>
</dbReference>
<comment type="caution">
    <text evidence="1">The sequence shown here is derived from an EMBL/GenBank/DDBJ whole genome shotgun (WGS) entry which is preliminary data.</text>
</comment>
<evidence type="ECO:0000313" key="2">
    <source>
        <dbReference type="Proteomes" id="UP001056120"/>
    </source>
</evidence>
<evidence type="ECO:0000313" key="1">
    <source>
        <dbReference type="EMBL" id="KAI3693499.1"/>
    </source>
</evidence>
<keyword evidence="2" id="KW-1185">Reference proteome</keyword>
<accession>A0ACB8Z754</accession>
<protein>
    <submittedName>
        <fullName evidence="1">Uncharacterized protein</fullName>
    </submittedName>
</protein>